<dbReference type="AlphaFoldDB" id="A0A4W5L5R2"/>
<name>A0A4W5L5R2_9TELE</name>
<sequence length="72" mass="7556">MLSQPVSSPLPLSGGRFSTLLQNLGPENAITLLVFAVTEHKILVHSLRPAVLTSVTEALVAVSTSDISCLTL</sequence>
<dbReference type="Gene3D" id="3.40.50.11500">
    <property type="match status" value="1"/>
</dbReference>
<accession>A0A4W5L5R2</accession>
<organism evidence="3 4">
    <name type="scientific">Hucho hucho</name>
    <name type="common">huchen</name>
    <dbReference type="NCBI Taxonomy" id="62062"/>
    <lineage>
        <taxon>Eukaryota</taxon>
        <taxon>Metazoa</taxon>
        <taxon>Chordata</taxon>
        <taxon>Craniata</taxon>
        <taxon>Vertebrata</taxon>
        <taxon>Euteleostomi</taxon>
        <taxon>Actinopterygii</taxon>
        <taxon>Neopterygii</taxon>
        <taxon>Teleostei</taxon>
        <taxon>Protacanthopterygii</taxon>
        <taxon>Salmoniformes</taxon>
        <taxon>Salmonidae</taxon>
        <taxon>Salmoninae</taxon>
        <taxon>Hucho</taxon>
    </lineage>
</organism>
<dbReference type="Proteomes" id="UP000314982">
    <property type="component" value="Unassembled WGS sequence"/>
</dbReference>
<reference evidence="3" key="3">
    <citation type="submission" date="2025-09" db="UniProtKB">
        <authorList>
            <consortium name="Ensembl"/>
        </authorList>
    </citation>
    <scope>IDENTIFICATION</scope>
</reference>
<dbReference type="GO" id="GO:0005085">
    <property type="term" value="F:guanyl-nucleotide exchange factor activity"/>
    <property type="evidence" value="ECO:0007669"/>
    <property type="project" value="UniProtKB-KW"/>
</dbReference>
<proteinExistence type="predicted"/>
<dbReference type="GeneTree" id="ENSGT00940000155836"/>
<protein>
    <recommendedName>
        <fullName evidence="2">UDENN domain-containing protein</fullName>
    </recommendedName>
</protein>
<dbReference type="Pfam" id="PF02141">
    <property type="entry name" value="DENN"/>
    <property type="match status" value="1"/>
</dbReference>
<dbReference type="PROSITE" id="PS50211">
    <property type="entry name" value="DENN"/>
    <property type="match status" value="1"/>
</dbReference>
<evidence type="ECO:0000313" key="3">
    <source>
        <dbReference type="Ensembl" id="ENSHHUP00000020701.1"/>
    </source>
</evidence>
<reference evidence="4" key="1">
    <citation type="submission" date="2018-06" db="EMBL/GenBank/DDBJ databases">
        <title>Genome assembly of Danube salmon.</title>
        <authorList>
            <person name="Macqueen D.J."/>
            <person name="Gundappa M.K."/>
        </authorList>
    </citation>
    <scope>NUCLEOTIDE SEQUENCE [LARGE SCALE GENOMIC DNA]</scope>
</reference>
<keyword evidence="1" id="KW-0344">Guanine-nucleotide releasing factor</keyword>
<reference evidence="3" key="2">
    <citation type="submission" date="2025-08" db="UniProtKB">
        <authorList>
            <consortium name="Ensembl"/>
        </authorList>
    </citation>
    <scope>IDENTIFICATION</scope>
</reference>
<dbReference type="InterPro" id="IPR051696">
    <property type="entry name" value="DENN_Domain_GEFs"/>
</dbReference>
<dbReference type="InterPro" id="IPR043153">
    <property type="entry name" value="DENN_C"/>
</dbReference>
<evidence type="ECO:0000256" key="1">
    <source>
        <dbReference type="ARBA" id="ARBA00022658"/>
    </source>
</evidence>
<keyword evidence="4" id="KW-1185">Reference proteome</keyword>
<dbReference type="GO" id="GO:0032483">
    <property type="term" value="P:regulation of Rab protein signal transduction"/>
    <property type="evidence" value="ECO:0007669"/>
    <property type="project" value="TreeGrafter"/>
</dbReference>
<feature type="domain" description="UDENN" evidence="2">
    <location>
        <begin position="1"/>
        <end position="72"/>
    </location>
</feature>
<evidence type="ECO:0000259" key="2">
    <source>
        <dbReference type="PROSITE" id="PS50211"/>
    </source>
</evidence>
<dbReference type="InterPro" id="IPR037516">
    <property type="entry name" value="Tripartite_DENN"/>
</dbReference>
<dbReference type="STRING" id="62062.ENSHHUP00000020701"/>
<dbReference type="PANTHER" id="PTHR12296">
    <property type="entry name" value="DENN DOMAIN-CONTAINING PROTEIN 4"/>
    <property type="match status" value="1"/>
</dbReference>
<dbReference type="InterPro" id="IPR001194">
    <property type="entry name" value="cDENN_dom"/>
</dbReference>
<evidence type="ECO:0000313" key="4">
    <source>
        <dbReference type="Proteomes" id="UP000314982"/>
    </source>
</evidence>
<dbReference type="Ensembl" id="ENSHHUT00000021472.1">
    <property type="protein sequence ID" value="ENSHHUP00000020701.1"/>
    <property type="gene ID" value="ENSHHUG00000012972.1"/>
</dbReference>
<dbReference type="GO" id="GO:0031410">
    <property type="term" value="C:cytoplasmic vesicle"/>
    <property type="evidence" value="ECO:0007669"/>
    <property type="project" value="TreeGrafter"/>
</dbReference>
<dbReference type="PANTHER" id="PTHR12296:SF16">
    <property type="entry name" value="C-MYC PROMOTER-BINDING PROTEIN"/>
    <property type="match status" value="1"/>
</dbReference>